<dbReference type="EMBL" id="JPRF03000019">
    <property type="protein sequence ID" value="OEV37639.1"/>
    <property type="molecule type" value="Genomic_DNA"/>
</dbReference>
<protein>
    <recommendedName>
        <fullName evidence="5">PE-PGRS family protein</fullName>
    </recommendedName>
</protein>
<dbReference type="AlphaFoldDB" id="A0A1E7NAC6"/>
<accession>A0A1E7NAC6</accession>
<dbReference type="OrthoDB" id="4332350at2"/>
<evidence type="ECO:0000313" key="2">
    <source>
        <dbReference type="EMBL" id="GGU90876.1"/>
    </source>
</evidence>
<dbReference type="Proteomes" id="UP000610124">
    <property type="component" value="Unassembled WGS sequence"/>
</dbReference>
<reference evidence="2" key="1">
    <citation type="journal article" date="2014" name="Int. J. Syst. Evol. Microbiol.">
        <title>Complete genome sequence of Corynebacterium casei LMG S-19264T (=DSM 44701T), isolated from a smear-ripened cheese.</title>
        <authorList>
            <consortium name="US DOE Joint Genome Institute (JGI-PGF)"/>
            <person name="Walter F."/>
            <person name="Albersmeier A."/>
            <person name="Kalinowski J."/>
            <person name="Ruckert C."/>
        </authorList>
    </citation>
    <scope>NUCLEOTIDE SEQUENCE</scope>
    <source>
        <strain evidence="2">JCM 4434</strain>
    </source>
</reference>
<dbReference type="Proteomes" id="UP000037395">
    <property type="component" value="Unassembled WGS sequence"/>
</dbReference>
<evidence type="ECO:0008006" key="5">
    <source>
        <dbReference type="Google" id="ProtNLM"/>
    </source>
</evidence>
<organism evidence="3 4">
    <name type="scientific">Kitasatospora aureofaciens</name>
    <name type="common">Streptomyces aureofaciens</name>
    <dbReference type="NCBI Taxonomy" id="1894"/>
    <lineage>
        <taxon>Bacteria</taxon>
        <taxon>Bacillati</taxon>
        <taxon>Actinomycetota</taxon>
        <taxon>Actinomycetes</taxon>
        <taxon>Kitasatosporales</taxon>
        <taxon>Streptomycetaceae</taxon>
        <taxon>Kitasatospora</taxon>
    </lineage>
</organism>
<reference evidence="3 4" key="2">
    <citation type="submission" date="2014-07" db="EMBL/GenBank/DDBJ databases">
        <authorList>
            <person name="Zhang J.E."/>
            <person name="Yang H."/>
            <person name="Guo J."/>
            <person name="Deng Z."/>
            <person name="Luo H."/>
            <person name="Luo M."/>
            <person name="Zhao B."/>
        </authorList>
    </citation>
    <scope>NUCLEOTIDE SEQUENCE [LARGE SCALE GENOMIC DNA]</scope>
    <source>
        <strain evidence="3">ATCC 10762</strain>
        <strain evidence="4">ATCC 10762 / DSM 40127 / CCM 3239 / JCM 4008 / LMG 5968 / NBRC 12843 / NCIMB 8234 / A-377</strain>
    </source>
</reference>
<sequence>MSAPHRPDFPAGDLVDPVLTVHPLGRALGLPKRPNARADSALVLTTPSGEHQVYLPPHRPGFSDLVGRGYQAAFEVDLGLHHLRIEERLPGRDDIGAFEAMVEIDWQVSAAELVVASRIRDVPALLTPRIRQRMRAVTRNLTTDQSGEAETAVQQALDEYPVAEAEGLRVRCAVQLDIDQAARDQKERLRGYHFDTQAHPHALRQVEESHEILAAKAKFYQYHLEQGGVAAWALQVAAHPEDLKEALKYLKDEQRELVQGQLHVIERLLGQNALEEFELEGPRQDAKAALEALLRQRPAGPASPGPGAPRLDKGPNPPLNR</sequence>
<dbReference type="EMBL" id="BMUB01000013">
    <property type="protein sequence ID" value="GGU90876.1"/>
    <property type="molecule type" value="Genomic_DNA"/>
</dbReference>
<name>A0A1E7NAC6_KITAU</name>
<feature type="region of interest" description="Disordered" evidence="1">
    <location>
        <begin position="294"/>
        <end position="321"/>
    </location>
</feature>
<reference evidence="2" key="5">
    <citation type="submission" date="2020-09" db="EMBL/GenBank/DDBJ databases">
        <authorList>
            <person name="Sun Q."/>
            <person name="Ohkuma M."/>
        </authorList>
    </citation>
    <scope>NUCLEOTIDE SEQUENCE</scope>
    <source>
        <strain evidence="2">JCM 4434</strain>
    </source>
</reference>
<reference evidence="4" key="3">
    <citation type="submission" date="2016-08" db="EMBL/GenBank/DDBJ databases">
        <title>Sequencing, assembly and comparative genomics of S. aureofaciens ATCC 10762.</title>
        <authorList>
            <person name="Gradnigo J.S."/>
            <person name="Johnson N."/>
            <person name="Somerville G.A."/>
        </authorList>
    </citation>
    <scope>NUCLEOTIDE SEQUENCE [LARGE SCALE GENOMIC DNA]</scope>
    <source>
        <strain evidence="4">ATCC 10762 / DSM 40127 / CCM 3239 / JCM 4008 / LMG 5968 / NBRC 12843 / NCIMB 8234 / A-377</strain>
    </source>
</reference>
<keyword evidence="4" id="KW-1185">Reference proteome</keyword>
<evidence type="ECO:0000313" key="3">
    <source>
        <dbReference type="EMBL" id="OEV37639.1"/>
    </source>
</evidence>
<dbReference type="RefSeq" id="WP_050366729.1">
    <property type="nucleotide sequence ID" value="NZ_BMUB01000013.1"/>
</dbReference>
<comment type="caution">
    <text evidence="3">The sequence shown here is derived from an EMBL/GenBank/DDBJ whole genome shotgun (WGS) entry which is preliminary data.</text>
</comment>
<evidence type="ECO:0000256" key="1">
    <source>
        <dbReference type="SAM" id="MobiDB-lite"/>
    </source>
</evidence>
<accession>A0A8H9I0N7</accession>
<evidence type="ECO:0000313" key="4">
    <source>
        <dbReference type="Proteomes" id="UP000037395"/>
    </source>
</evidence>
<dbReference type="KEGG" id="kau:B6264_14170"/>
<gene>
    <name evidence="2" type="ORF">GCM10010502_50050</name>
    <name evidence="3" type="ORF">HS99_0025385</name>
</gene>
<reference evidence="3" key="4">
    <citation type="submission" date="2016-08" db="EMBL/GenBank/DDBJ databases">
        <title>Sequencing, Assembly and Comparative Genomics of S. aureofaciens ATCC 10762.</title>
        <authorList>
            <person name="Gradnigo J.S."/>
            <person name="Johnson N."/>
            <person name="Somerville G.A."/>
        </authorList>
    </citation>
    <scope>NUCLEOTIDE SEQUENCE [LARGE SCALE GENOMIC DNA]</scope>
    <source>
        <strain evidence="3">ATCC 10762</strain>
    </source>
</reference>
<dbReference type="GeneID" id="97488016"/>
<proteinExistence type="predicted"/>